<comment type="caution">
    <text evidence="1">The sequence shown here is derived from an EMBL/GenBank/DDBJ whole genome shotgun (WGS) entry which is preliminary data.</text>
</comment>
<protein>
    <submittedName>
        <fullName evidence="1">Uncharacterized protein</fullName>
    </submittedName>
</protein>
<name>A0ABR3EUH7_9AGAR</name>
<accession>A0ABR3EUH7</accession>
<sequence length="55" mass="6202">MHDSLRWNAFDKDDSNIRALAHLAPYLLPPYCPDSCASEGICRFTSTNRSDQDEG</sequence>
<dbReference type="Proteomes" id="UP001465976">
    <property type="component" value="Unassembled WGS sequence"/>
</dbReference>
<evidence type="ECO:0000313" key="2">
    <source>
        <dbReference type="Proteomes" id="UP001465976"/>
    </source>
</evidence>
<reference evidence="1 2" key="1">
    <citation type="submission" date="2024-02" db="EMBL/GenBank/DDBJ databases">
        <title>A draft genome for the cacao thread blight pathogen Marasmius crinis-equi.</title>
        <authorList>
            <person name="Cohen S.P."/>
            <person name="Baruah I.K."/>
            <person name="Amoako-Attah I."/>
            <person name="Bukari Y."/>
            <person name="Meinhardt L.W."/>
            <person name="Bailey B.A."/>
        </authorList>
    </citation>
    <scope>NUCLEOTIDE SEQUENCE [LARGE SCALE GENOMIC DNA]</scope>
    <source>
        <strain evidence="1 2">GH-76</strain>
    </source>
</reference>
<organism evidence="1 2">
    <name type="scientific">Marasmius crinis-equi</name>
    <dbReference type="NCBI Taxonomy" id="585013"/>
    <lineage>
        <taxon>Eukaryota</taxon>
        <taxon>Fungi</taxon>
        <taxon>Dikarya</taxon>
        <taxon>Basidiomycota</taxon>
        <taxon>Agaricomycotina</taxon>
        <taxon>Agaricomycetes</taxon>
        <taxon>Agaricomycetidae</taxon>
        <taxon>Agaricales</taxon>
        <taxon>Marasmiineae</taxon>
        <taxon>Marasmiaceae</taxon>
        <taxon>Marasmius</taxon>
    </lineage>
</organism>
<dbReference type="EMBL" id="JBAHYK010001855">
    <property type="protein sequence ID" value="KAL0566564.1"/>
    <property type="molecule type" value="Genomic_DNA"/>
</dbReference>
<proteinExistence type="predicted"/>
<feature type="non-terminal residue" evidence="1">
    <location>
        <position position="55"/>
    </location>
</feature>
<keyword evidence="2" id="KW-1185">Reference proteome</keyword>
<gene>
    <name evidence="1" type="ORF">V5O48_015446</name>
</gene>
<evidence type="ECO:0000313" key="1">
    <source>
        <dbReference type="EMBL" id="KAL0566564.1"/>
    </source>
</evidence>